<gene>
    <name evidence="2" type="ORF">B7H23_07630</name>
</gene>
<evidence type="ECO:0000313" key="3">
    <source>
        <dbReference type="Proteomes" id="UP000215405"/>
    </source>
</evidence>
<dbReference type="AlphaFoldDB" id="A0A231V3J8"/>
<name>A0A231V3J8_9HYPH</name>
<feature type="transmembrane region" description="Helical" evidence="1">
    <location>
        <begin position="30"/>
        <end position="49"/>
    </location>
</feature>
<keyword evidence="3" id="KW-1185">Reference proteome</keyword>
<keyword evidence="1" id="KW-1133">Transmembrane helix</keyword>
<proteinExistence type="predicted"/>
<evidence type="ECO:0000256" key="1">
    <source>
        <dbReference type="SAM" id="Phobius"/>
    </source>
</evidence>
<sequence length="95" mass="11130">MKITGVDYRRAYRTETKDSFLARFWRGGRYFVWIVPLFCLPFAVGQIGTPHVLLSYEYYQRGGEPFYTHCAYFGLHSRQVRPGDGRCPLIKMIAE</sequence>
<comment type="caution">
    <text evidence="2">The sequence shown here is derived from an EMBL/GenBank/DDBJ whole genome shotgun (WGS) entry which is preliminary data.</text>
</comment>
<keyword evidence="1" id="KW-0812">Transmembrane</keyword>
<organism evidence="2 3">
    <name type="scientific">Notoacmeibacter marinus</name>
    <dbReference type="NCBI Taxonomy" id="1876515"/>
    <lineage>
        <taxon>Bacteria</taxon>
        <taxon>Pseudomonadati</taxon>
        <taxon>Pseudomonadota</taxon>
        <taxon>Alphaproteobacteria</taxon>
        <taxon>Hyphomicrobiales</taxon>
        <taxon>Notoacmeibacteraceae</taxon>
        <taxon>Notoacmeibacter</taxon>
    </lineage>
</organism>
<keyword evidence="1" id="KW-0472">Membrane</keyword>
<reference evidence="3" key="1">
    <citation type="journal article" date="2017" name="Int. J. Syst. Evol. Microbiol.">
        <title>Notoacmeibacter marinus gen. nov., sp. nov., isolated from the gut of a limpet and proposal of Notoacmeibacteraceae fam. nov. in the order Rhizobiales of the class Alphaproteobacteria.</title>
        <authorList>
            <person name="Huang Z."/>
            <person name="Guo F."/>
            <person name="Lai Q."/>
        </authorList>
    </citation>
    <scope>NUCLEOTIDE SEQUENCE [LARGE SCALE GENOMIC DNA]</scope>
    <source>
        <strain evidence="3">XMTR2A4</strain>
    </source>
</reference>
<protein>
    <submittedName>
        <fullName evidence="2">Uncharacterized protein</fullName>
    </submittedName>
</protein>
<dbReference type="EMBL" id="NBYO01000001">
    <property type="protein sequence ID" value="OXT02734.1"/>
    <property type="molecule type" value="Genomic_DNA"/>
</dbReference>
<dbReference type="Proteomes" id="UP000215405">
    <property type="component" value="Unassembled WGS sequence"/>
</dbReference>
<evidence type="ECO:0000313" key="2">
    <source>
        <dbReference type="EMBL" id="OXT02734.1"/>
    </source>
</evidence>
<accession>A0A231V3J8</accession>